<evidence type="ECO:0000256" key="4">
    <source>
        <dbReference type="PROSITE-ProRule" id="PRU00284"/>
    </source>
</evidence>
<evidence type="ECO:0000256" key="7">
    <source>
        <dbReference type="SAM" id="Phobius"/>
    </source>
</evidence>
<evidence type="ECO:0000256" key="1">
    <source>
        <dbReference type="ARBA" id="ARBA00004370"/>
    </source>
</evidence>
<keyword evidence="2" id="KW-0488">Methylation</keyword>
<keyword evidence="7" id="KW-0472">Membrane</keyword>
<keyword evidence="5" id="KW-0175">Coiled coil</keyword>
<organism evidence="11 12">
    <name type="scientific">Hartmannibacter diazotrophicus</name>
    <dbReference type="NCBI Taxonomy" id="1482074"/>
    <lineage>
        <taxon>Bacteria</taxon>
        <taxon>Pseudomonadati</taxon>
        <taxon>Pseudomonadota</taxon>
        <taxon>Alphaproteobacteria</taxon>
        <taxon>Hyphomicrobiales</taxon>
        <taxon>Pleomorphomonadaceae</taxon>
        <taxon>Hartmannibacter</taxon>
    </lineage>
</organism>
<dbReference type="PROSITE" id="PS50885">
    <property type="entry name" value="HAMP"/>
    <property type="match status" value="1"/>
</dbReference>
<dbReference type="GO" id="GO:0004888">
    <property type="term" value="F:transmembrane signaling receptor activity"/>
    <property type="evidence" value="ECO:0007669"/>
    <property type="project" value="TreeGrafter"/>
</dbReference>
<dbReference type="AlphaFoldDB" id="A0A2C9DDT3"/>
<dbReference type="OrthoDB" id="9765776at2"/>
<feature type="domain" description="HAMP" evidence="10">
    <location>
        <begin position="325"/>
        <end position="378"/>
    </location>
</feature>
<evidence type="ECO:0000256" key="5">
    <source>
        <dbReference type="SAM" id="Coils"/>
    </source>
</evidence>
<dbReference type="InterPro" id="IPR051310">
    <property type="entry name" value="MCP_chemotaxis"/>
</dbReference>
<dbReference type="InterPro" id="IPR001610">
    <property type="entry name" value="PAC"/>
</dbReference>
<evidence type="ECO:0000256" key="6">
    <source>
        <dbReference type="SAM" id="MobiDB-lite"/>
    </source>
</evidence>
<reference evidence="12" key="1">
    <citation type="submission" date="2017-09" db="EMBL/GenBank/DDBJ databases">
        <title>Genome sequence of Nannocystis excedens DSM 71.</title>
        <authorList>
            <person name="Blom J."/>
        </authorList>
    </citation>
    <scope>NUCLEOTIDE SEQUENCE [LARGE SCALE GENOMIC DNA]</scope>
    <source>
        <strain evidence="12">type strain: E19</strain>
    </source>
</reference>
<dbReference type="SUPFAM" id="SSF58104">
    <property type="entry name" value="Methyl-accepting chemotaxis protein (MCP) signaling domain"/>
    <property type="match status" value="1"/>
</dbReference>
<dbReference type="SMART" id="SM00086">
    <property type="entry name" value="PAC"/>
    <property type="match status" value="2"/>
</dbReference>
<dbReference type="GO" id="GO:0005886">
    <property type="term" value="C:plasma membrane"/>
    <property type="evidence" value="ECO:0007669"/>
    <property type="project" value="TreeGrafter"/>
</dbReference>
<dbReference type="InterPro" id="IPR000014">
    <property type="entry name" value="PAS"/>
</dbReference>
<dbReference type="Pfam" id="PF00672">
    <property type="entry name" value="HAMP"/>
    <property type="match status" value="1"/>
</dbReference>
<dbReference type="PANTHER" id="PTHR43531:SF14">
    <property type="entry name" value="METHYL-ACCEPTING CHEMOTAXIS PROTEIN I-RELATED"/>
    <property type="match status" value="1"/>
</dbReference>
<proteinExistence type="inferred from homology"/>
<evidence type="ECO:0000256" key="3">
    <source>
        <dbReference type="ARBA" id="ARBA00029447"/>
    </source>
</evidence>
<keyword evidence="12" id="KW-1185">Reference proteome</keyword>
<keyword evidence="4" id="KW-0807">Transducer</keyword>
<feature type="coiled-coil region" evidence="5">
    <location>
        <begin position="702"/>
        <end position="729"/>
    </location>
</feature>
<dbReference type="RefSeq" id="WP_099558477.1">
    <property type="nucleotide sequence ID" value="NZ_LT960614.1"/>
</dbReference>
<evidence type="ECO:0000259" key="10">
    <source>
        <dbReference type="PROSITE" id="PS50885"/>
    </source>
</evidence>
<feature type="region of interest" description="Disordered" evidence="6">
    <location>
        <begin position="935"/>
        <end position="964"/>
    </location>
</feature>
<dbReference type="SUPFAM" id="SSF55785">
    <property type="entry name" value="PYP-like sensor domain (PAS domain)"/>
    <property type="match status" value="2"/>
</dbReference>
<keyword evidence="7" id="KW-0812">Transmembrane</keyword>
<dbReference type="EMBL" id="LT960614">
    <property type="protein sequence ID" value="SON58258.1"/>
    <property type="molecule type" value="Genomic_DNA"/>
</dbReference>
<dbReference type="SUPFAM" id="SSF158472">
    <property type="entry name" value="HAMP domain-like"/>
    <property type="match status" value="1"/>
</dbReference>
<dbReference type="Gene3D" id="6.10.340.10">
    <property type="match status" value="1"/>
</dbReference>
<dbReference type="CDD" id="cd11386">
    <property type="entry name" value="MCP_signal"/>
    <property type="match status" value="1"/>
</dbReference>
<dbReference type="Pfam" id="PF08447">
    <property type="entry name" value="PAS_3"/>
    <property type="match status" value="2"/>
</dbReference>
<dbReference type="Gene3D" id="1.10.287.950">
    <property type="entry name" value="Methyl-accepting chemotaxis protein"/>
    <property type="match status" value="1"/>
</dbReference>
<evidence type="ECO:0000259" key="9">
    <source>
        <dbReference type="PROSITE" id="PS50113"/>
    </source>
</evidence>
<feature type="domain" description="PAC" evidence="9">
    <location>
        <begin position="575"/>
        <end position="629"/>
    </location>
</feature>
<dbReference type="SMART" id="SM00304">
    <property type="entry name" value="HAMP"/>
    <property type="match status" value="2"/>
</dbReference>
<dbReference type="InterPro" id="IPR003660">
    <property type="entry name" value="HAMP_dom"/>
</dbReference>
<dbReference type="InterPro" id="IPR035965">
    <property type="entry name" value="PAS-like_dom_sf"/>
</dbReference>
<dbReference type="GO" id="GO:0006935">
    <property type="term" value="P:chemotaxis"/>
    <property type="evidence" value="ECO:0007669"/>
    <property type="project" value="TreeGrafter"/>
</dbReference>
<comment type="similarity">
    <text evidence="3">Belongs to the methyl-accepting chemotaxis (MCP) protein family.</text>
</comment>
<evidence type="ECO:0000313" key="12">
    <source>
        <dbReference type="Proteomes" id="UP000223606"/>
    </source>
</evidence>
<gene>
    <name evidence="11" type="primary">tap</name>
    <name evidence="11" type="ORF">HDIA_4717</name>
</gene>
<dbReference type="Pfam" id="PF00015">
    <property type="entry name" value="MCPsignal"/>
    <property type="match status" value="1"/>
</dbReference>
<dbReference type="GO" id="GO:0007165">
    <property type="term" value="P:signal transduction"/>
    <property type="evidence" value="ECO:0007669"/>
    <property type="project" value="UniProtKB-KW"/>
</dbReference>
<evidence type="ECO:0000259" key="8">
    <source>
        <dbReference type="PROSITE" id="PS50111"/>
    </source>
</evidence>
<dbReference type="PANTHER" id="PTHR43531">
    <property type="entry name" value="PROTEIN ICFG"/>
    <property type="match status" value="1"/>
</dbReference>
<feature type="domain" description="Methyl-accepting transducer" evidence="8">
    <location>
        <begin position="683"/>
        <end position="912"/>
    </location>
</feature>
<accession>A0A2C9DDT3</accession>
<dbReference type="PROSITE" id="PS50111">
    <property type="entry name" value="CHEMOTAXIS_TRANSDUC_2"/>
    <property type="match status" value="1"/>
</dbReference>
<dbReference type="InterPro" id="IPR004089">
    <property type="entry name" value="MCPsignal_dom"/>
</dbReference>
<feature type="transmembrane region" description="Helical" evidence="7">
    <location>
        <begin position="301"/>
        <end position="324"/>
    </location>
</feature>
<keyword evidence="11" id="KW-0675">Receptor</keyword>
<dbReference type="InterPro" id="IPR000700">
    <property type="entry name" value="PAS-assoc_C"/>
</dbReference>
<evidence type="ECO:0000313" key="11">
    <source>
        <dbReference type="EMBL" id="SON58258.1"/>
    </source>
</evidence>
<evidence type="ECO:0000256" key="2">
    <source>
        <dbReference type="ARBA" id="ARBA00022481"/>
    </source>
</evidence>
<comment type="subcellular location">
    <subcellularLocation>
        <location evidence="1">Membrane</location>
    </subcellularLocation>
</comment>
<feature type="transmembrane region" description="Helical" evidence="7">
    <location>
        <begin position="12"/>
        <end position="31"/>
    </location>
</feature>
<dbReference type="PROSITE" id="PS50113">
    <property type="entry name" value="PAC"/>
    <property type="match status" value="2"/>
</dbReference>
<dbReference type="InterPro" id="IPR013655">
    <property type="entry name" value="PAS_fold_3"/>
</dbReference>
<dbReference type="Gene3D" id="3.30.450.20">
    <property type="entry name" value="PAS domain"/>
    <property type="match status" value="2"/>
</dbReference>
<dbReference type="KEGG" id="hdi:HDIA_4717"/>
<dbReference type="SMART" id="SM00091">
    <property type="entry name" value="PAS"/>
    <property type="match status" value="2"/>
</dbReference>
<dbReference type="SMART" id="SM00283">
    <property type="entry name" value="MA"/>
    <property type="match status" value="1"/>
</dbReference>
<name>A0A2C9DDT3_9HYPH</name>
<dbReference type="CDD" id="cd00130">
    <property type="entry name" value="PAS"/>
    <property type="match status" value="2"/>
</dbReference>
<feature type="domain" description="PAC" evidence="9">
    <location>
        <begin position="455"/>
        <end position="507"/>
    </location>
</feature>
<feature type="compositionally biased region" description="Low complexity" evidence="6">
    <location>
        <begin position="935"/>
        <end position="949"/>
    </location>
</feature>
<sequence length="986" mass="105288">MKLNALKLRTKIGLIVGLMAVPTAILGTIYVDQARKDAVFAEQEIAGVDYQRGVWAAIGSLTKAASDGQNNPASFLDKVPDLKALGTALDGTFGTGSAASTFNADLDALGWPNRTIPRGTDVKATIEHGQTLMTAIADGSNLTLDPDLDTFYLMASTTTHQVDMIFHSSQIMTQAFDLKAKGNVEASDLAGLMLQVEMFKDAVGQVGMSMKSAIANNSDATLNASLGGLAGALQANGQKFAEVAADAARKLGAGYAAGSVDLAPLAEARSTLVKSNNELWQQAGSDLGRLLRQRIDAINTALWSMLAVVGAVILAALGLAVFIARQTTTSFSRMIGIMDRVARDDFEAEVEGRDRGDEIGQIARAVEVFKDKGLEVAELTANYKGQVNAIHKAQAVIEFDLTGKVLDANDHFLSATGYSLDEIKSQHHSMFVDPAYRQSADYRVFWEKLGRGEYDAGQYKRLGKGGRELWLQASYNPIVGLDGKPYKVVKYATDITGQKQSSANYEGQIAAIRKAQAVIEFDLSGTILDANDNFLTTVGYGLAEIKGQHHSMFVDVGHRSSVDYKMFWEKLGRGEYDAGRYMRIGKGGKVVWIQASYNPILDADGKPYKVVKFATDVTAEVEQAEMLQRAVRDSQKVVAAAKDNDLCERIDLEGMTGEIVPLCEGINGLLDTMSEMVAGMIDASRAVSDGAAEITSGTNDLSQRTEQQASNLEETSASMEEMAATIRQNADNAQQANQLVINARSLAAEGGDVVGKAVDAMSRIEGSSQKISDIIGVIDEIAFQTNLLALNAAVEAARAGDAGKGFAVVASEVRSLAQRSSEAAKDIKGLIVESGSQVKDGVKLVNNAGESLSEIVGSVKKVADIVSEIAAASREQATGVEEINKAVSQMDEMTQQNSALVEENAAACRMLQDQAETMSERMSQFRINGMEASVARAPAPRQSAPAPVRAAEKPRPRKVAARGNGAVKLQADLATAFADDADWKEF</sequence>
<protein>
    <submittedName>
        <fullName evidence="11">Dipeptide chemoreceptor protein</fullName>
    </submittedName>
</protein>
<dbReference type="NCBIfam" id="TIGR00229">
    <property type="entry name" value="sensory_box"/>
    <property type="match status" value="2"/>
</dbReference>
<dbReference type="FunFam" id="1.10.287.950:FF:000001">
    <property type="entry name" value="Methyl-accepting chemotaxis sensory transducer"/>
    <property type="match status" value="1"/>
</dbReference>
<keyword evidence="7" id="KW-1133">Transmembrane helix</keyword>
<dbReference type="Proteomes" id="UP000223606">
    <property type="component" value="Chromosome 1"/>
</dbReference>